<dbReference type="SUPFAM" id="SSF53300">
    <property type="entry name" value="vWA-like"/>
    <property type="match status" value="1"/>
</dbReference>
<protein>
    <recommendedName>
        <fullName evidence="1">DUF58 domain-containing protein</fullName>
    </recommendedName>
</protein>
<dbReference type="PANTHER" id="PTHR33608:SF6">
    <property type="entry name" value="BLL2464 PROTEIN"/>
    <property type="match status" value="1"/>
</dbReference>
<dbReference type="Proteomes" id="UP000319783">
    <property type="component" value="Unassembled WGS sequence"/>
</dbReference>
<dbReference type="InterPro" id="IPR002881">
    <property type="entry name" value="DUF58"/>
</dbReference>
<dbReference type="InterPro" id="IPR036465">
    <property type="entry name" value="vWFA_dom_sf"/>
</dbReference>
<reference evidence="2 3" key="1">
    <citation type="submission" date="2019-04" db="EMBL/GenBank/DDBJ databases">
        <title>Genome of a novel bacterium Candidatus Jettenia ecosi reconstructed from metagenome of an anammox bioreactor.</title>
        <authorList>
            <person name="Mardanov A.V."/>
            <person name="Beletsky A.V."/>
            <person name="Ravin N.V."/>
            <person name="Botchkova E.A."/>
            <person name="Litti Y.V."/>
            <person name="Nozhevnikova A.N."/>
        </authorList>
    </citation>
    <scope>NUCLEOTIDE SEQUENCE [LARGE SCALE GENOMIC DNA]</scope>
    <source>
        <strain evidence="2">J2</strain>
    </source>
</reference>
<evidence type="ECO:0000259" key="1">
    <source>
        <dbReference type="Pfam" id="PF01882"/>
    </source>
</evidence>
<proteinExistence type="predicted"/>
<evidence type="ECO:0000313" key="2">
    <source>
        <dbReference type="EMBL" id="TLD43367.1"/>
    </source>
</evidence>
<evidence type="ECO:0000313" key="3">
    <source>
        <dbReference type="Proteomes" id="UP000319783"/>
    </source>
</evidence>
<dbReference type="AlphaFoldDB" id="A0A533QF21"/>
<dbReference type="CDD" id="cd00198">
    <property type="entry name" value="vWFA"/>
    <property type="match status" value="1"/>
</dbReference>
<dbReference type="PANTHER" id="PTHR33608">
    <property type="entry name" value="BLL2464 PROTEIN"/>
    <property type="match status" value="1"/>
</dbReference>
<organism evidence="2 3">
    <name type="scientific">Candidatus Jettenia ecosi</name>
    <dbReference type="NCBI Taxonomy" id="2494326"/>
    <lineage>
        <taxon>Bacteria</taxon>
        <taxon>Pseudomonadati</taxon>
        <taxon>Planctomycetota</taxon>
        <taxon>Candidatus Brocadiia</taxon>
        <taxon>Candidatus Brocadiales</taxon>
        <taxon>Candidatus Brocadiaceae</taxon>
        <taxon>Candidatus Jettenia</taxon>
    </lineage>
</organism>
<name>A0A533QF21_9BACT</name>
<sequence>MISKDIIKKIQQVEIHTRRLVNEAFVGEYHSVFKGRGMEFDEVREYQPGDEIRTIDWNVTARMGRPFIKRYVEERELTVMLLVDVSASGNFGSIRQLKNEVAIEICALLAFSAIKNNDKVGLIMFTNTVEKFIPPKKGQKHVLRVIRELLCSAPAGKGTNIPVALEYLNKISSRRTISFVVSDFIANDYAHALRIANKKHDVIAITIVDPREQELPNVGFIELKDAESGEVILIDTAHVLARKEFHKMKSRQMQERSKLFRSMGVDEIVINTNKHHVEPIVRFFRMRENRY</sequence>
<comment type="caution">
    <text evidence="2">The sequence shown here is derived from an EMBL/GenBank/DDBJ whole genome shotgun (WGS) entry which is preliminary data.</text>
</comment>
<dbReference type="Pfam" id="PF01882">
    <property type="entry name" value="DUF58"/>
    <property type="match status" value="1"/>
</dbReference>
<accession>A0A533QF21</accession>
<feature type="domain" description="DUF58" evidence="1">
    <location>
        <begin position="42"/>
        <end position="253"/>
    </location>
</feature>
<dbReference type="EMBL" id="SULG01000004">
    <property type="protein sequence ID" value="TLD43367.1"/>
    <property type="molecule type" value="Genomic_DNA"/>
</dbReference>
<dbReference type="Gene3D" id="3.40.50.410">
    <property type="entry name" value="von Willebrand factor, type A domain"/>
    <property type="match status" value="1"/>
</dbReference>
<gene>
    <name evidence="2" type="ORF">JETT_0372</name>
</gene>